<dbReference type="SUPFAM" id="SSF55874">
    <property type="entry name" value="ATPase domain of HSP90 chaperone/DNA topoisomerase II/histidine kinase"/>
    <property type="match status" value="1"/>
</dbReference>
<keyword evidence="10" id="KW-0418">Kinase</keyword>
<keyword evidence="18" id="KW-1185">Reference proteome</keyword>
<dbReference type="InterPro" id="IPR003660">
    <property type="entry name" value="HAMP_dom"/>
</dbReference>
<dbReference type="InterPro" id="IPR003661">
    <property type="entry name" value="HisK_dim/P_dom"/>
</dbReference>
<keyword evidence="14" id="KW-0472">Membrane</keyword>
<dbReference type="CDD" id="cd00082">
    <property type="entry name" value="HisKA"/>
    <property type="match status" value="1"/>
</dbReference>
<evidence type="ECO:0000256" key="10">
    <source>
        <dbReference type="ARBA" id="ARBA00022777"/>
    </source>
</evidence>
<dbReference type="PROSITE" id="PS50885">
    <property type="entry name" value="HAMP"/>
    <property type="match status" value="1"/>
</dbReference>
<sequence length="455" mass="49276">MRAFRLWPRSLAGRTALVLLLALTLAQGAGLLIHALDRVDLQRFAQSREIAGRAFGLWRLVLTSPPERREAAVAEADLPQGLSASLDDEPLVRPGMPPPPVEAMRLFRLEGLASGGPPRMRAREARVAGLGGPFEFAMSLRLPDGQADAHWLNLKVRLPPPRPWHSETFLLAFLVMTATTAGVTLWAVRRLTRPARDLAQAAERLGRDVNAPPLPEDGPAEVATAARAFNTMAGRIRRFVGDRTQMLAAIGHDLRTPITRLRLRAEFMEDEEQRRRMLADLDEMEAMIAATLAFARDEAAAEPAVPLDLAALCRTVLDEAADARGPEAAERVSYDGPERLVVAQARPVALKRAVANLVNNALNYGGTARLRLQPPDGQGRPLRLVVEDDGPGIPPAELEAVFQPFRRLEGSRNRETGGVGLGLPIARNILRAHGGDVVLRNLAGGGLVAEATLPA</sequence>
<dbReference type="SMART" id="SM00388">
    <property type="entry name" value="HisKA"/>
    <property type="match status" value="1"/>
</dbReference>
<dbReference type="PANTHER" id="PTHR44936">
    <property type="entry name" value="SENSOR PROTEIN CREC"/>
    <property type="match status" value="1"/>
</dbReference>
<evidence type="ECO:0000313" key="18">
    <source>
        <dbReference type="Proteomes" id="UP001501588"/>
    </source>
</evidence>
<keyword evidence="4" id="KW-1003">Cell membrane</keyword>
<comment type="catalytic activity">
    <reaction evidence="1">
        <text>ATP + protein L-histidine = ADP + protein N-phospho-L-histidine.</text>
        <dbReference type="EC" id="2.7.13.3"/>
    </reaction>
</comment>
<evidence type="ECO:0000256" key="2">
    <source>
        <dbReference type="ARBA" id="ARBA00004429"/>
    </source>
</evidence>
<keyword evidence="9" id="KW-0547">Nucleotide-binding</keyword>
<keyword evidence="5" id="KW-0997">Cell inner membrane</keyword>
<comment type="subcellular location">
    <subcellularLocation>
        <location evidence="2">Cell inner membrane</location>
        <topology evidence="2">Multi-pass membrane protein</topology>
    </subcellularLocation>
</comment>
<dbReference type="SMART" id="SM00387">
    <property type="entry name" value="HATPase_c"/>
    <property type="match status" value="1"/>
</dbReference>
<evidence type="ECO:0000256" key="14">
    <source>
        <dbReference type="ARBA" id="ARBA00023136"/>
    </source>
</evidence>
<evidence type="ECO:0000313" key="17">
    <source>
        <dbReference type="EMBL" id="GAA0579301.1"/>
    </source>
</evidence>
<evidence type="ECO:0000259" key="15">
    <source>
        <dbReference type="PROSITE" id="PS50109"/>
    </source>
</evidence>
<evidence type="ECO:0000256" key="13">
    <source>
        <dbReference type="ARBA" id="ARBA00023012"/>
    </source>
</evidence>
<dbReference type="InterPro" id="IPR036890">
    <property type="entry name" value="HATPase_C_sf"/>
</dbReference>
<keyword evidence="7" id="KW-0808">Transferase</keyword>
<dbReference type="CDD" id="cd00075">
    <property type="entry name" value="HATPase"/>
    <property type="match status" value="1"/>
</dbReference>
<dbReference type="SMART" id="SM00304">
    <property type="entry name" value="HAMP"/>
    <property type="match status" value="1"/>
</dbReference>
<dbReference type="InterPro" id="IPR003594">
    <property type="entry name" value="HATPase_dom"/>
</dbReference>
<evidence type="ECO:0000256" key="11">
    <source>
        <dbReference type="ARBA" id="ARBA00022840"/>
    </source>
</evidence>
<feature type="domain" description="Histidine kinase" evidence="15">
    <location>
        <begin position="249"/>
        <end position="455"/>
    </location>
</feature>
<dbReference type="InterPro" id="IPR005467">
    <property type="entry name" value="His_kinase_dom"/>
</dbReference>
<dbReference type="InterPro" id="IPR036097">
    <property type="entry name" value="HisK_dim/P_sf"/>
</dbReference>
<evidence type="ECO:0000256" key="5">
    <source>
        <dbReference type="ARBA" id="ARBA00022519"/>
    </source>
</evidence>
<dbReference type="SUPFAM" id="SSF47384">
    <property type="entry name" value="Homodimeric domain of signal transducing histidine kinase"/>
    <property type="match status" value="1"/>
</dbReference>
<keyword evidence="6" id="KW-0597">Phosphoprotein</keyword>
<dbReference type="PANTHER" id="PTHR44936:SF5">
    <property type="entry name" value="SENSOR HISTIDINE KINASE ENVZ"/>
    <property type="match status" value="1"/>
</dbReference>
<dbReference type="RefSeq" id="WP_343894813.1">
    <property type="nucleotide sequence ID" value="NZ_BAAAFZ010000019.1"/>
</dbReference>
<keyword evidence="11" id="KW-0067">ATP-binding</keyword>
<comment type="caution">
    <text evidence="17">The sequence shown here is derived from an EMBL/GenBank/DDBJ whole genome shotgun (WGS) entry which is preliminary data.</text>
</comment>
<reference evidence="18" key="1">
    <citation type="journal article" date="2019" name="Int. J. Syst. Evol. Microbiol.">
        <title>The Global Catalogue of Microorganisms (GCM) 10K type strain sequencing project: providing services to taxonomists for standard genome sequencing and annotation.</title>
        <authorList>
            <consortium name="The Broad Institute Genomics Platform"/>
            <consortium name="The Broad Institute Genome Sequencing Center for Infectious Disease"/>
            <person name="Wu L."/>
            <person name="Ma J."/>
        </authorList>
    </citation>
    <scope>NUCLEOTIDE SEQUENCE [LARGE SCALE GENOMIC DNA]</scope>
    <source>
        <strain evidence="18">JCM 9933</strain>
    </source>
</reference>
<keyword evidence="12" id="KW-1133">Transmembrane helix</keyword>
<dbReference type="Gene3D" id="1.10.287.130">
    <property type="match status" value="1"/>
</dbReference>
<dbReference type="PRINTS" id="PR00344">
    <property type="entry name" value="BCTRLSENSOR"/>
</dbReference>
<evidence type="ECO:0000256" key="3">
    <source>
        <dbReference type="ARBA" id="ARBA00012438"/>
    </source>
</evidence>
<evidence type="ECO:0000256" key="4">
    <source>
        <dbReference type="ARBA" id="ARBA00022475"/>
    </source>
</evidence>
<dbReference type="Pfam" id="PF00672">
    <property type="entry name" value="HAMP"/>
    <property type="match status" value="1"/>
</dbReference>
<dbReference type="Gene3D" id="3.30.565.10">
    <property type="entry name" value="Histidine kinase-like ATPase, C-terminal domain"/>
    <property type="match status" value="1"/>
</dbReference>
<proteinExistence type="predicted"/>
<organism evidence="17 18">
    <name type="scientific">Craurococcus roseus</name>
    <dbReference type="NCBI Taxonomy" id="77585"/>
    <lineage>
        <taxon>Bacteria</taxon>
        <taxon>Pseudomonadati</taxon>
        <taxon>Pseudomonadota</taxon>
        <taxon>Alphaproteobacteria</taxon>
        <taxon>Acetobacterales</taxon>
        <taxon>Acetobacteraceae</taxon>
        <taxon>Craurococcus</taxon>
    </lineage>
</organism>
<evidence type="ECO:0000259" key="16">
    <source>
        <dbReference type="PROSITE" id="PS50885"/>
    </source>
</evidence>
<dbReference type="PROSITE" id="PS50109">
    <property type="entry name" value="HIS_KIN"/>
    <property type="match status" value="1"/>
</dbReference>
<name>A0ABP3PZC4_9PROT</name>
<gene>
    <name evidence="17" type="ORF">GCM10009416_17130</name>
</gene>
<protein>
    <recommendedName>
        <fullName evidence="3">histidine kinase</fullName>
        <ecNumber evidence="3">2.7.13.3</ecNumber>
    </recommendedName>
</protein>
<evidence type="ECO:0000256" key="7">
    <source>
        <dbReference type="ARBA" id="ARBA00022679"/>
    </source>
</evidence>
<accession>A0ABP3PZC4</accession>
<dbReference type="Pfam" id="PF02518">
    <property type="entry name" value="HATPase_c"/>
    <property type="match status" value="1"/>
</dbReference>
<dbReference type="Pfam" id="PF00512">
    <property type="entry name" value="HisKA"/>
    <property type="match status" value="1"/>
</dbReference>
<dbReference type="EMBL" id="BAAAFZ010000019">
    <property type="protein sequence ID" value="GAA0579301.1"/>
    <property type="molecule type" value="Genomic_DNA"/>
</dbReference>
<evidence type="ECO:0000256" key="8">
    <source>
        <dbReference type="ARBA" id="ARBA00022692"/>
    </source>
</evidence>
<keyword evidence="8" id="KW-0812">Transmembrane</keyword>
<feature type="domain" description="HAMP" evidence="16">
    <location>
        <begin position="189"/>
        <end position="241"/>
    </location>
</feature>
<keyword evidence="13" id="KW-0902">Two-component regulatory system</keyword>
<evidence type="ECO:0000256" key="9">
    <source>
        <dbReference type="ARBA" id="ARBA00022741"/>
    </source>
</evidence>
<dbReference type="CDD" id="cd06225">
    <property type="entry name" value="HAMP"/>
    <property type="match status" value="1"/>
</dbReference>
<dbReference type="InterPro" id="IPR050980">
    <property type="entry name" value="2C_sensor_his_kinase"/>
</dbReference>
<dbReference type="InterPro" id="IPR004358">
    <property type="entry name" value="Sig_transdc_His_kin-like_C"/>
</dbReference>
<evidence type="ECO:0000256" key="12">
    <source>
        <dbReference type="ARBA" id="ARBA00022989"/>
    </source>
</evidence>
<dbReference type="Proteomes" id="UP001501588">
    <property type="component" value="Unassembled WGS sequence"/>
</dbReference>
<evidence type="ECO:0000256" key="1">
    <source>
        <dbReference type="ARBA" id="ARBA00000085"/>
    </source>
</evidence>
<evidence type="ECO:0000256" key="6">
    <source>
        <dbReference type="ARBA" id="ARBA00022553"/>
    </source>
</evidence>
<dbReference type="EC" id="2.7.13.3" evidence="3"/>